<accession>A0A9P7UJX1</accession>
<feature type="compositionally biased region" description="Acidic residues" evidence="1">
    <location>
        <begin position="145"/>
        <end position="201"/>
    </location>
</feature>
<dbReference type="GeneID" id="66082944"/>
<protein>
    <recommendedName>
        <fullName evidence="2">Fungal-type protein kinase domain-containing protein</fullName>
    </recommendedName>
</protein>
<gene>
    <name evidence="3" type="ORF">E1B28_013869</name>
</gene>
<dbReference type="KEGG" id="more:E1B28_013869"/>
<feature type="compositionally biased region" description="Polar residues" evidence="1">
    <location>
        <begin position="239"/>
        <end position="261"/>
    </location>
</feature>
<dbReference type="PANTHER" id="PTHR38248:SF2">
    <property type="entry name" value="FUNK1 11"/>
    <property type="match status" value="1"/>
</dbReference>
<feature type="region of interest" description="Disordered" evidence="1">
    <location>
        <begin position="774"/>
        <end position="804"/>
    </location>
</feature>
<dbReference type="InterPro" id="IPR040976">
    <property type="entry name" value="Pkinase_fungal"/>
</dbReference>
<feature type="compositionally biased region" description="Basic and acidic residues" evidence="1">
    <location>
        <begin position="209"/>
        <end position="220"/>
    </location>
</feature>
<dbReference type="Gene3D" id="1.10.510.10">
    <property type="entry name" value="Transferase(Phosphotransferase) domain 1"/>
    <property type="match status" value="1"/>
</dbReference>
<proteinExistence type="predicted"/>
<keyword evidence="4" id="KW-1185">Reference proteome</keyword>
<evidence type="ECO:0000256" key="1">
    <source>
        <dbReference type="SAM" id="MobiDB-lite"/>
    </source>
</evidence>
<feature type="region of interest" description="Disordered" evidence="1">
    <location>
        <begin position="122"/>
        <end position="261"/>
    </location>
</feature>
<reference evidence="3" key="1">
    <citation type="journal article" date="2021" name="Genome Biol. Evol.">
        <title>The assembled and annotated genome of the fairy-ring fungus Marasmius oreades.</title>
        <authorList>
            <person name="Hiltunen M."/>
            <person name="Ament-Velasquez S.L."/>
            <person name="Johannesson H."/>
        </authorList>
    </citation>
    <scope>NUCLEOTIDE SEQUENCE</scope>
    <source>
        <strain evidence="3">03SP1</strain>
    </source>
</reference>
<dbReference type="Proteomes" id="UP001049176">
    <property type="component" value="Unassembled WGS sequence"/>
</dbReference>
<dbReference type="AlphaFoldDB" id="A0A9P7UJX1"/>
<comment type="caution">
    <text evidence="3">The sequence shown here is derived from an EMBL/GenBank/DDBJ whole genome shotgun (WGS) entry which is preliminary data.</text>
</comment>
<dbReference type="PANTHER" id="PTHR38248">
    <property type="entry name" value="FUNK1 6"/>
    <property type="match status" value="1"/>
</dbReference>
<dbReference type="InterPro" id="IPR008266">
    <property type="entry name" value="Tyr_kinase_AS"/>
</dbReference>
<dbReference type="EMBL" id="MU249565">
    <property type="protein sequence ID" value="KAG7085265.1"/>
    <property type="molecule type" value="Genomic_DNA"/>
</dbReference>
<evidence type="ECO:0000313" key="3">
    <source>
        <dbReference type="EMBL" id="KAG7085265.1"/>
    </source>
</evidence>
<dbReference type="OrthoDB" id="3059573at2759"/>
<feature type="compositionally biased region" description="Basic residues" evidence="1">
    <location>
        <begin position="795"/>
        <end position="804"/>
    </location>
</feature>
<evidence type="ECO:0000313" key="4">
    <source>
        <dbReference type="Proteomes" id="UP001049176"/>
    </source>
</evidence>
<feature type="domain" description="Fungal-type protein kinase" evidence="2">
    <location>
        <begin position="228"/>
        <end position="600"/>
    </location>
</feature>
<name>A0A9P7UJX1_9AGAR</name>
<organism evidence="3 4">
    <name type="scientific">Marasmius oreades</name>
    <name type="common">fairy-ring Marasmius</name>
    <dbReference type="NCBI Taxonomy" id="181124"/>
    <lineage>
        <taxon>Eukaryota</taxon>
        <taxon>Fungi</taxon>
        <taxon>Dikarya</taxon>
        <taxon>Basidiomycota</taxon>
        <taxon>Agaricomycotina</taxon>
        <taxon>Agaricomycetes</taxon>
        <taxon>Agaricomycetidae</taxon>
        <taxon>Agaricales</taxon>
        <taxon>Marasmiineae</taxon>
        <taxon>Marasmiaceae</taxon>
        <taxon>Marasmius</taxon>
    </lineage>
</organism>
<dbReference type="InterPro" id="IPR011009">
    <property type="entry name" value="Kinase-like_dom_sf"/>
</dbReference>
<dbReference type="RefSeq" id="XP_043001736.1">
    <property type="nucleotide sequence ID" value="XM_043160694.1"/>
</dbReference>
<sequence>MSTPHRRSASARVPCTSLHYEHDNRYCLAQFENTGKYVEMGPESFLEVFLPVIGDIPAYQGFKSAENALKRASGCQYEVDMYSDLVQAFQAYCPTLEFHDTHMHPAYAPYGEGKVEIKPDISSYYRGGVGPEEPTISEADPPELPGEDGSEESDISEEAGSEESDLSEEAGSDEPDISEVAGSEEPDSGSEESDGTEEAGAEEQVSAEARPEPARPHPAEKLAPVNFKKRKSSSRSSSDLETTPSQTKTEGQFEMNTTQGQDTRGQITMYATAQLALQQRTHCFSILVIGTFARLIRWDRAGAVVTPRFDYTRTSWLQKFLHSYSYATPKVRGIDTSVYSLDDCDDESVRTSEQATRNALNLLHEPLYVFEIYDDTTGNLTRVIGSQPCVRNTDSLTGRCTRCYKVYDPKDREVRFLKDTWKVSAQHILGEAVVYSKLKAAGVRNILTLLTSGNVRHRGPEDIQATQTHRRQTKGKPPLKRLRGHYHCRLLFKECGESLLNCKSVGQLITVMHDSMIAHKDAYEKAKILHRDISSGNIIMVDGKGILIDWDVAKLHTDRTPRQNERTGTWQFISAKLLLAKKPTLHVLADDLESYFHVLSLQVLKYTKHGMPLYDLANYIKKVYEEVSVVGEGSADSHRPPQGGHSKSWSLVVRSMTLLPVPNDVLHSLLDDLEDVLRVRYLPKPRDADKKGLRDIERLEQELATAQGERRKILRQTHAAWQAAREYTEYTKRLEDHNLVLGLFDRATSLEHRMPEKLKLNKTKQLAVDTLYAKTRKRKNDDVSDSEDEREHWNKKSKKPKKKV</sequence>
<dbReference type="Pfam" id="PF17667">
    <property type="entry name" value="Pkinase_fungal"/>
    <property type="match status" value="1"/>
</dbReference>
<dbReference type="PROSITE" id="PS00109">
    <property type="entry name" value="PROTEIN_KINASE_TYR"/>
    <property type="match status" value="1"/>
</dbReference>
<dbReference type="SUPFAM" id="SSF56112">
    <property type="entry name" value="Protein kinase-like (PK-like)"/>
    <property type="match status" value="1"/>
</dbReference>
<dbReference type="GO" id="GO:0004672">
    <property type="term" value="F:protein kinase activity"/>
    <property type="evidence" value="ECO:0007669"/>
    <property type="project" value="InterPro"/>
</dbReference>
<evidence type="ECO:0000259" key="2">
    <source>
        <dbReference type="Pfam" id="PF17667"/>
    </source>
</evidence>